<dbReference type="PANTHER" id="PTHR10457:SF7">
    <property type="entry name" value="GALACTOKINASE-RELATED"/>
    <property type="match status" value="1"/>
</dbReference>
<reference evidence="1 2" key="1">
    <citation type="submission" date="2018-11" db="EMBL/GenBank/DDBJ databases">
        <authorList>
            <consortium name="Pathogen Informatics"/>
        </authorList>
    </citation>
    <scope>NUCLEOTIDE SEQUENCE [LARGE SCALE GENOMIC DNA]</scope>
    <source>
        <strain>Denwood</strain>
        <strain evidence="2">Zambia</strain>
    </source>
</reference>
<dbReference type="EMBL" id="UZAL01037833">
    <property type="protein sequence ID" value="VDP72582.1"/>
    <property type="molecule type" value="Genomic_DNA"/>
</dbReference>
<dbReference type="PANTHER" id="PTHR10457">
    <property type="entry name" value="MEVALONATE KINASE/GALACTOKINASE"/>
    <property type="match status" value="1"/>
</dbReference>
<dbReference type="GO" id="GO:0004335">
    <property type="term" value="F:galactokinase activity"/>
    <property type="evidence" value="ECO:0007669"/>
    <property type="project" value="TreeGrafter"/>
</dbReference>
<dbReference type="Gene3D" id="3.30.70.3170">
    <property type="match status" value="1"/>
</dbReference>
<evidence type="ECO:0000313" key="2">
    <source>
        <dbReference type="Proteomes" id="UP000269396"/>
    </source>
</evidence>
<dbReference type="Pfam" id="PF08544">
    <property type="entry name" value="GHMP_kinases_C"/>
    <property type="match status" value="1"/>
</dbReference>
<accession>A0A183PR88</accession>
<dbReference type="GO" id="GO:0006012">
    <property type="term" value="P:galactose metabolic process"/>
    <property type="evidence" value="ECO:0007669"/>
    <property type="project" value="TreeGrafter"/>
</dbReference>
<dbReference type="AlphaFoldDB" id="A0A183PR88"/>
<sequence>MLSVKSAGAFGSRLTGAGWGGCTVSLVKKSNAEQFIAKVREEFYNVIGAGSNNDLIFVSQPGRPAGIMVIQ</sequence>
<protein>
    <submittedName>
        <fullName evidence="1">Uncharacterized protein</fullName>
    </submittedName>
</protein>
<dbReference type="GO" id="GO:0005829">
    <property type="term" value="C:cytosol"/>
    <property type="evidence" value="ECO:0007669"/>
    <property type="project" value="TreeGrafter"/>
</dbReference>
<dbReference type="InterPro" id="IPR013750">
    <property type="entry name" value="GHMP_kinase_C_dom"/>
</dbReference>
<dbReference type="SUPFAM" id="SSF55060">
    <property type="entry name" value="GHMP Kinase, C-terminal domain"/>
    <property type="match status" value="1"/>
</dbReference>
<gene>
    <name evidence="1" type="ORF">SMTD_LOCUS16874</name>
</gene>
<organism evidence="1 2">
    <name type="scientific">Schistosoma mattheei</name>
    <dbReference type="NCBI Taxonomy" id="31246"/>
    <lineage>
        <taxon>Eukaryota</taxon>
        <taxon>Metazoa</taxon>
        <taxon>Spiralia</taxon>
        <taxon>Lophotrochozoa</taxon>
        <taxon>Platyhelminthes</taxon>
        <taxon>Trematoda</taxon>
        <taxon>Digenea</taxon>
        <taxon>Strigeidida</taxon>
        <taxon>Schistosomatoidea</taxon>
        <taxon>Schistosomatidae</taxon>
        <taxon>Schistosoma</taxon>
    </lineage>
</organism>
<keyword evidence="2" id="KW-1185">Reference proteome</keyword>
<proteinExistence type="predicted"/>
<evidence type="ECO:0000313" key="1">
    <source>
        <dbReference type="EMBL" id="VDP72582.1"/>
    </source>
</evidence>
<dbReference type="STRING" id="31246.A0A183PR88"/>
<dbReference type="InterPro" id="IPR036554">
    <property type="entry name" value="GHMP_kinase_C_sf"/>
</dbReference>
<dbReference type="Proteomes" id="UP000269396">
    <property type="component" value="Unassembled WGS sequence"/>
</dbReference>
<name>A0A183PR88_9TREM</name>